<reference evidence="1 4" key="2">
    <citation type="submission" date="2023-03" db="EMBL/GenBank/DDBJ databases">
        <title>Whole genome sequence of the first Corynebacterium rouxii strains isolated in Brazil: a recent member of Corynebacterium diphtheriae complex.</title>
        <authorList>
            <person name="Vieira V."/>
            <person name="Ramos J.N."/>
            <person name="Araujo M.R.B."/>
            <person name="Baio P.V."/>
            <person name="Sant'Anna L.O."/>
            <person name="Veras J.F.C."/>
            <person name="Vieira E.M.D."/>
            <person name="Sousa M.A.B."/>
            <person name="Camargo C.H."/>
            <person name="Sacchi C.T."/>
            <person name="Campos K.R."/>
            <person name="Santos M.B.N."/>
            <person name="Bokermann S."/>
            <person name="Alvim L.B."/>
            <person name="Santos L.S."/>
            <person name="Mattos-Guaraldi A.L."/>
        </authorList>
    </citation>
    <scope>NUCLEOTIDE SEQUENCE [LARGE SCALE GENOMIC DNA]</scope>
    <source>
        <strain evidence="1 4">70862</strain>
    </source>
</reference>
<sequence>MRKLTMVGITAAVVGASVIAGVSGMTSRNAERITAASLISTSSEVSRAPANGIISQPGTYRVGNQAIRVTTTEPVMLILCSPEVASISASGPLGLSLDEDVRLGSLQTTGDVTLVGRGDLYIAETFNAAHVATQKGQLVTHGVPR</sequence>
<reference evidence="2 3" key="1">
    <citation type="submission" date="2019-11" db="EMBL/GenBank/DDBJ databases">
        <authorList>
            <person name="Brisse S."/>
        </authorList>
    </citation>
    <scope>NUCLEOTIDE SEQUENCE [LARGE SCALE GENOMIC DNA]</scope>
    <source>
        <strain evidence="2">FRC0190</strain>
    </source>
</reference>
<dbReference type="KEGG" id="crf:FRC0190_00163"/>
<proteinExistence type="predicted"/>
<dbReference type="EMBL" id="JARUHM010000003">
    <property type="protein sequence ID" value="MDT9410039.1"/>
    <property type="molecule type" value="Genomic_DNA"/>
</dbReference>
<name>A0A6I8MEV3_9CORY</name>
<gene>
    <name evidence="2" type="ORF">FRC0190_00163</name>
    <name evidence="1" type="ORF">P8T80_01300</name>
</gene>
<evidence type="ECO:0000313" key="3">
    <source>
        <dbReference type="Proteomes" id="UP000423525"/>
    </source>
</evidence>
<organism evidence="2 3">
    <name type="scientific">Corynebacterium rouxii</name>
    <dbReference type="NCBI Taxonomy" id="2719119"/>
    <lineage>
        <taxon>Bacteria</taxon>
        <taxon>Bacillati</taxon>
        <taxon>Actinomycetota</taxon>
        <taxon>Actinomycetes</taxon>
        <taxon>Mycobacteriales</taxon>
        <taxon>Corynebacteriaceae</taxon>
        <taxon>Corynebacterium</taxon>
    </lineage>
</organism>
<dbReference type="Proteomes" id="UP001265983">
    <property type="component" value="Unassembled WGS sequence"/>
</dbReference>
<dbReference type="AlphaFoldDB" id="A0A6I8MEV3"/>
<dbReference type="EMBL" id="LR738855">
    <property type="protein sequence ID" value="VZH84125.1"/>
    <property type="molecule type" value="Genomic_DNA"/>
</dbReference>
<dbReference type="Proteomes" id="UP000423525">
    <property type="component" value="Chromosome"/>
</dbReference>
<evidence type="ECO:0000313" key="2">
    <source>
        <dbReference type="EMBL" id="VZH84125.1"/>
    </source>
</evidence>
<dbReference type="RefSeq" id="WP_155871209.1">
    <property type="nucleotide sequence ID" value="NZ_CP168248.1"/>
</dbReference>
<evidence type="ECO:0000313" key="1">
    <source>
        <dbReference type="EMBL" id="MDT9410039.1"/>
    </source>
</evidence>
<protein>
    <submittedName>
        <fullName evidence="2">Uncharacterized protein</fullName>
    </submittedName>
</protein>
<keyword evidence="4" id="KW-1185">Reference proteome</keyword>
<accession>A0A6I8MEV3</accession>
<evidence type="ECO:0000313" key="4">
    <source>
        <dbReference type="Proteomes" id="UP001265983"/>
    </source>
</evidence>